<dbReference type="PROSITE" id="PS51421">
    <property type="entry name" value="RAS"/>
    <property type="match status" value="1"/>
</dbReference>
<dbReference type="InterPro" id="IPR005225">
    <property type="entry name" value="Small_GTP-bd"/>
</dbReference>
<dbReference type="STRING" id="400682.A0A1X7TZV4"/>
<dbReference type="SMART" id="SM00175">
    <property type="entry name" value="RAB"/>
    <property type="match status" value="1"/>
</dbReference>
<reference evidence="3" key="2">
    <citation type="submission" date="2017-05" db="UniProtKB">
        <authorList>
            <consortium name="EnsemblMetazoa"/>
        </authorList>
    </citation>
    <scope>IDENTIFICATION</scope>
</reference>
<keyword evidence="4" id="KW-1185">Reference proteome</keyword>
<gene>
    <name evidence="3" type="primary">100639074</name>
</gene>
<dbReference type="FunFam" id="3.40.50.300:FF:001329">
    <property type="entry name" value="Small GTP-binding protein, putative"/>
    <property type="match status" value="1"/>
</dbReference>
<dbReference type="Proteomes" id="UP000007879">
    <property type="component" value="Unassembled WGS sequence"/>
</dbReference>
<dbReference type="NCBIfam" id="TIGR00231">
    <property type="entry name" value="small_GTP"/>
    <property type="match status" value="1"/>
</dbReference>
<dbReference type="KEGG" id="aqu:100639074"/>
<dbReference type="Gene3D" id="3.40.50.300">
    <property type="entry name" value="P-loop containing nucleotide triphosphate hydrolases"/>
    <property type="match status" value="1"/>
</dbReference>
<dbReference type="InterPro" id="IPR050227">
    <property type="entry name" value="Rab"/>
</dbReference>
<dbReference type="PANTHER" id="PTHR47977">
    <property type="entry name" value="RAS-RELATED PROTEIN RAB"/>
    <property type="match status" value="1"/>
</dbReference>
<protein>
    <submittedName>
        <fullName evidence="3">Uncharacterized protein</fullName>
    </submittedName>
</protein>
<dbReference type="GO" id="GO:0003924">
    <property type="term" value="F:GTPase activity"/>
    <property type="evidence" value="ECO:0007669"/>
    <property type="project" value="InterPro"/>
</dbReference>
<evidence type="ECO:0000256" key="1">
    <source>
        <dbReference type="ARBA" id="ARBA00022741"/>
    </source>
</evidence>
<accession>A0A1X7TZV4</accession>
<dbReference type="SMART" id="SM00174">
    <property type="entry name" value="RHO"/>
    <property type="match status" value="1"/>
</dbReference>
<keyword evidence="1" id="KW-0547">Nucleotide-binding</keyword>
<dbReference type="AlphaFoldDB" id="A0A1X7TZV4"/>
<reference evidence="4" key="1">
    <citation type="journal article" date="2010" name="Nature">
        <title>The Amphimedon queenslandica genome and the evolution of animal complexity.</title>
        <authorList>
            <person name="Srivastava M."/>
            <person name="Simakov O."/>
            <person name="Chapman J."/>
            <person name="Fahey B."/>
            <person name="Gauthier M.E."/>
            <person name="Mitros T."/>
            <person name="Richards G.S."/>
            <person name="Conaco C."/>
            <person name="Dacre M."/>
            <person name="Hellsten U."/>
            <person name="Larroux C."/>
            <person name="Putnam N.H."/>
            <person name="Stanke M."/>
            <person name="Adamska M."/>
            <person name="Darling A."/>
            <person name="Degnan S.M."/>
            <person name="Oakley T.H."/>
            <person name="Plachetzki D.C."/>
            <person name="Zhai Y."/>
            <person name="Adamski M."/>
            <person name="Calcino A."/>
            <person name="Cummins S.F."/>
            <person name="Goodstein D.M."/>
            <person name="Harris C."/>
            <person name="Jackson D.J."/>
            <person name="Leys S.P."/>
            <person name="Shu S."/>
            <person name="Woodcroft B.J."/>
            <person name="Vervoort M."/>
            <person name="Kosik K.S."/>
            <person name="Manning G."/>
            <person name="Degnan B.M."/>
            <person name="Rokhsar D.S."/>
        </authorList>
    </citation>
    <scope>NUCLEOTIDE SEQUENCE [LARGE SCALE GENOMIC DNA]</scope>
</reference>
<name>A0A1X7TZV4_AMPQE</name>
<dbReference type="PROSITE" id="PS51419">
    <property type="entry name" value="RAB"/>
    <property type="match status" value="1"/>
</dbReference>
<dbReference type="GO" id="GO:0005525">
    <property type="term" value="F:GTP binding"/>
    <property type="evidence" value="ECO:0007669"/>
    <property type="project" value="UniProtKB-KW"/>
</dbReference>
<sequence>MAEPQGHSSSALPNEYKVILIGAVGVGKTSLLMRYVHNEFQETPNKFVSEEKKTITINGKEIVLYLWDTAGLERYQSITQRFYSDASAIMIVYDITDAESYNEATKNWFMEATTYSNPNIDVPIMLVGNKIDLDEDRVIPLRNAKDFCNKHNLLTPIECSAKVDRGKVVSKAFEELGRQILIRNLKPKGHAVHVTRTTSSCGNCQLL</sequence>
<dbReference type="PROSITE" id="PS51420">
    <property type="entry name" value="RHO"/>
    <property type="match status" value="1"/>
</dbReference>
<dbReference type="PRINTS" id="PR00449">
    <property type="entry name" value="RASTRNSFRMNG"/>
</dbReference>
<dbReference type="EnsemblMetazoa" id="XM_003389293.3">
    <property type="protein sequence ID" value="XP_003389341.1"/>
    <property type="gene ID" value="LOC100639074"/>
</dbReference>
<dbReference type="OrthoDB" id="265044at2759"/>
<dbReference type="EnsemblMetazoa" id="Aqu2.1.21051_001">
    <property type="protein sequence ID" value="Aqu2.1.21051_001"/>
    <property type="gene ID" value="Aqu2.1.21051"/>
</dbReference>
<organism evidence="3">
    <name type="scientific">Amphimedon queenslandica</name>
    <name type="common">Sponge</name>
    <dbReference type="NCBI Taxonomy" id="400682"/>
    <lineage>
        <taxon>Eukaryota</taxon>
        <taxon>Metazoa</taxon>
        <taxon>Porifera</taxon>
        <taxon>Demospongiae</taxon>
        <taxon>Heteroscleromorpha</taxon>
        <taxon>Haplosclerida</taxon>
        <taxon>Niphatidae</taxon>
        <taxon>Amphimedon</taxon>
    </lineage>
</organism>
<dbReference type="Pfam" id="PF00071">
    <property type="entry name" value="Ras"/>
    <property type="match status" value="1"/>
</dbReference>
<dbReference type="CDD" id="cd00154">
    <property type="entry name" value="Rab"/>
    <property type="match status" value="1"/>
</dbReference>
<dbReference type="eggNOG" id="KOG0097">
    <property type="taxonomic scope" value="Eukaryota"/>
</dbReference>
<evidence type="ECO:0000313" key="4">
    <source>
        <dbReference type="Proteomes" id="UP000007879"/>
    </source>
</evidence>
<dbReference type="SUPFAM" id="SSF52540">
    <property type="entry name" value="P-loop containing nucleoside triphosphate hydrolases"/>
    <property type="match status" value="1"/>
</dbReference>
<dbReference type="InParanoid" id="A0A1X7TZV4"/>
<dbReference type="InterPro" id="IPR001806">
    <property type="entry name" value="Small_GTPase"/>
</dbReference>
<proteinExistence type="predicted"/>
<evidence type="ECO:0000313" key="3">
    <source>
        <dbReference type="EnsemblMetazoa" id="Aqu2.1.21051_001"/>
    </source>
</evidence>
<dbReference type="SMART" id="SM00173">
    <property type="entry name" value="RAS"/>
    <property type="match status" value="1"/>
</dbReference>
<evidence type="ECO:0000256" key="2">
    <source>
        <dbReference type="ARBA" id="ARBA00023134"/>
    </source>
</evidence>
<dbReference type="InterPro" id="IPR027417">
    <property type="entry name" value="P-loop_NTPase"/>
</dbReference>
<keyword evidence="2" id="KW-0342">GTP-binding</keyword>